<proteinExistence type="predicted"/>
<dbReference type="AlphaFoldDB" id="A0A292PSR7"/>
<protein>
    <submittedName>
        <fullName evidence="1">Uncharacterized protein</fullName>
    </submittedName>
</protein>
<dbReference type="Proteomes" id="UP001412239">
    <property type="component" value="Unassembled WGS sequence"/>
</dbReference>
<gene>
    <name evidence="1" type="ORF">GSTUAT00006121001</name>
</gene>
<dbReference type="EMBL" id="LN891069">
    <property type="protein sequence ID" value="CUS09831.1"/>
    <property type="molecule type" value="Genomic_DNA"/>
</dbReference>
<keyword evidence="2" id="KW-1185">Reference proteome</keyword>
<accession>A0A292PSR7</accession>
<sequence>MELEKRLAAKREQVKEVEPFTSRRILTPVELRLVRLVSDKRRMLREMTMEDGKRRRPVRKESGWARIQQEVQRVRKNTLSWQARVADQLRKMDIKLKEMVDVFMDIK</sequence>
<name>A0A292PSR7_9PEZI</name>
<organism evidence="1 2">
    <name type="scientific">Tuber aestivum</name>
    <name type="common">summer truffle</name>
    <dbReference type="NCBI Taxonomy" id="59557"/>
    <lineage>
        <taxon>Eukaryota</taxon>
        <taxon>Fungi</taxon>
        <taxon>Dikarya</taxon>
        <taxon>Ascomycota</taxon>
        <taxon>Pezizomycotina</taxon>
        <taxon>Pezizomycetes</taxon>
        <taxon>Pezizales</taxon>
        <taxon>Tuberaceae</taxon>
        <taxon>Tuber</taxon>
    </lineage>
</organism>
<evidence type="ECO:0000313" key="2">
    <source>
        <dbReference type="Proteomes" id="UP001412239"/>
    </source>
</evidence>
<evidence type="ECO:0000313" key="1">
    <source>
        <dbReference type="EMBL" id="CUS09831.1"/>
    </source>
</evidence>
<reference evidence="1" key="1">
    <citation type="submission" date="2015-10" db="EMBL/GenBank/DDBJ databases">
        <authorList>
            <person name="Regsiter A."/>
            <person name="william w."/>
        </authorList>
    </citation>
    <scope>NUCLEOTIDE SEQUENCE</scope>
    <source>
        <strain evidence="1">Montdore</strain>
    </source>
</reference>